<sequence>MNQLIKITEKNGNNTVSAKDLHQFLGSNEQFGKWIKRMLGYGYVQGIDFEHLALLVPTANGGHVKSKDYILTLDTAKEIAMLQRSKKGREIRRYFIEVEKAARQQTLSIPQPKTYNGVKCVHYTSWLIQNGYSLMSGQVRGRIRKYPEQFRKTKDGWYMSEAIAQYYLNFKNPQERIAALPSVNPNQLTLNFQ</sequence>
<proteinExistence type="predicted"/>
<dbReference type="InterPro" id="IPR013557">
    <property type="entry name" value="AntA/B_antirep"/>
</dbReference>
<dbReference type="RefSeq" id="WP_153937310.1">
    <property type="nucleotide sequence ID" value="NZ_JAOTLN010000011.1"/>
</dbReference>
<organism evidence="2 3">
    <name type="scientific">Riemerella anatipestifer</name>
    <name type="common">Moraxella anatipestifer</name>
    <dbReference type="NCBI Taxonomy" id="34085"/>
    <lineage>
        <taxon>Bacteria</taxon>
        <taxon>Pseudomonadati</taxon>
        <taxon>Bacteroidota</taxon>
        <taxon>Flavobacteriia</taxon>
        <taxon>Flavobacteriales</taxon>
        <taxon>Weeksellaceae</taxon>
        <taxon>Riemerella</taxon>
    </lineage>
</organism>
<dbReference type="Pfam" id="PF08346">
    <property type="entry name" value="AntA"/>
    <property type="match status" value="1"/>
</dbReference>
<evidence type="ECO:0000259" key="1">
    <source>
        <dbReference type="Pfam" id="PF08346"/>
    </source>
</evidence>
<dbReference type="EMBL" id="JAQZHK010000010">
    <property type="protein sequence ID" value="MDY3513512.1"/>
    <property type="molecule type" value="Genomic_DNA"/>
</dbReference>
<dbReference type="PANTHER" id="PTHR36180">
    <property type="entry name" value="DNA-BINDING PROTEIN-RELATED-RELATED"/>
    <property type="match status" value="1"/>
</dbReference>
<name>A0AAP6HFD6_RIEAN</name>
<feature type="domain" description="AntA/AntB antirepressor" evidence="1">
    <location>
        <begin position="16"/>
        <end position="85"/>
    </location>
</feature>
<protein>
    <submittedName>
        <fullName evidence="2">AntA/AntB antirepressor family protein</fullName>
    </submittedName>
</protein>
<dbReference type="AlphaFoldDB" id="A0AAP6HFD6"/>
<accession>A0AAP6HFD6</accession>
<comment type="caution">
    <text evidence="2">The sequence shown here is derived from an EMBL/GenBank/DDBJ whole genome shotgun (WGS) entry which is preliminary data.</text>
</comment>
<reference evidence="2" key="1">
    <citation type="submission" date="2023-01" db="EMBL/GenBank/DDBJ databases">
        <title>Genome-based studies on antimicrobial resistance profiles of Riemerella anatipestifer in China, 1994 to 2021.</title>
        <authorList>
            <person name="Yang Z."/>
            <person name="Zhu D."/>
        </authorList>
    </citation>
    <scope>NUCLEOTIDE SEQUENCE</scope>
    <source>
        <strain evidence="2">RCAD1218</strain>
    </source>
</reference>
<dbReference type="PANTHER" id="PTHR36180:SF1">
    <property type="entry name" value="ANTA_ANTB ANTIREPRESSOR DOMAIN-CONTAINING PROTEIN"/>
    <property type="match status" value="1"/>
</dbReference>
<evidence type="ECO:0000313" key="2">
    <source>
        <dbReference type="EMBL" id="MDY3513512.1"/>
    </source>
</evidence>
<gene>
    <name evidence="2" type="ORF">PG303_09850</name>
</gene>
<dbReference type="Proteomes" id="UP001284033">
    <property type="component" value="Unassembled WGS sequence"/>
</dbReference>
<evidence type="ECO:0000313" key="3">
    <source>
        <dbReference type="Proteomes" id="UP001284033"/>
    </source>
</evidence>